<sequence>MTADDMISVLVLITGLASLCEQTAHRLSRLETTLFHLTDARLMAVLAEMCPDVSESHRALAVERLTYRTGRSCRSSPLIRHGDVLIVCPALVTPRAVEWNVHTSTRLPIQDPNGIRG</sequence>
<dbReference type="EMBL" id="BNBD01000001">
    <property type="protein sequence ID" value="GHF28090.1"/>
    <property type="molecule type" value="Genomic_DNA"/>
</dbReference>
<protein>
    <submittedName>
        <fullName evidence="1">Uncharacterized protein</fullName>
    </submittedName>
</protein>
<comment type="caution">
    <text evidence="1">The sequence shown here is derived from an EMBL/GenBank/DDBJ whole genome shotgun (WGS) entry which is preliminary data.</text>
</comment>
<proteinExistence type="predicted"/>
<evidence type="ECO:0000313" key="2">
    <source>
        <dbReference type="Proteomes" id="UP000638313"/>
    </source>
</evidence>
<name>A0A919AVJ0_9ACTN</name>
<keyword evidence="2" id="KW-1185">Reference proteome</keyword>
<gene>
    <name evidence="1" type="ORF">GCM10010218_06500</name>
</gene>
<evidence type="ECO:0000313" key="1">
    <source>
        <dbReference type="EMBL" id="GHF28090.1"/>
    </source>
</evidence>
<dbReference type="Proteomes" id="UP000638313">
    <property type="component" value="Unassembled WGS sequence"/>
</dbReference>
<accession>A0A919AVJ0</accession>
<dbReference type="AlphaFoldDB" id="A0A919AVJ0"/>
<organism evidence="1 2">
    <name type="scientific">Streptomyces mashuensis</name>
    <dbReference type="NCBI Taxonomy" id="33904"/>
    <lineage>
        <taxon>Bacteria</taxon>
        <taxon>Bacillati</taxon>
        <taxon>Actinomycetota</taxon>
        <taxon>Actinomycetes</taxon>
        <taxon>Kitasatosporales</taxon>
        <taxon>Streptomycetaceae</taxon>
        <taxon>Streptomyces</taxon>
    </lineage>
</organism>
<dbReference type="RefSeq" id="WP_190127792.1">
    <property type="nucleotide sequence ID" value="NZ_BNBD01000001.1"/>
</dbReference>
<reference evidence="1" key="1">
    <citation type="journal article" date="2014" name="Int. J. Syst. Evol. Microbiol.">
        <title>Complete genome sequence of Corynebacterium casei LMG S-19264T (=DSM 44701T), isolated from a smear-ripened cheese.</title>
        <authorList>
            <consortium name="US DOE Joint Genome Institute (JGI-PGF)"/>
            <person name="Walter F."/>
            <person name="Albersmeier A."/>
            <person name="Kalinowski J."/>
            <person name="Ruckert C."/>
        </authorList>
    </citation>
    <scope>NUCLEOTIDE SEQUENCE</scope>
    <source>
        <strain evidence="1">JCM 4059</strain>
    </source>
</reference>
<reference evidence="1" key="2">
    <citation type="submission" date="2020-09" db="EMBL/GenBank/DDBJ databases">
        <authorList>
            <person name="Sun Q."/>
            <person name="Ohkuma M."/>
        </authorList>
    </citation>
    <scope>NUCLEOTIDE SEQUENCE</scope>
    <source>
        <strain evidence="1">JCM 4059</strain>
    </source>
</reference>